<comment type="caution">
    <text evidence="1">The sequence shown here is derived from an EMBL/GenBank/DDBJ whole genome shotgun (WGS) entry which is preliminary data.</text>
</comment>
<sequence>MNIKSSINSFLTIFLSCVFYLMMTSTLKAQVYQQTAQKSDFWQRVRFGGGLGLNFGNNFTNINVAPSAVYQVNEYFAAGIGLSGSYVKQKNYYDSYIYGASIITLFNPLPEIQLSAELEQLRVNNTYTQFNPHIEDDFWNTALFLGAGYRVENFTIGVRYNVLFKESNNVYSEAFLPFVRIYF</sequence>
<dbReference type="AlphaFoldDB" id="A0A4S3ZS16"/>
<dbReference type="EMBL" id="SSNZ01000008">
    <property type="protein sequence ID" value="THF48437.1"/>
    <property type="molecule type" value="Genomic_DNA"/>
</dbReference>
<accession>A0A4S3ZS16</accession>
<proteinExistence type="predicted"/>
<dbReference type="SUPFAM" id="SSF56935">
    <property type="entry name" value="Porins"/>
    <property type="match status" value="1"/>
</dbReference>
<name>A0A4S3ZS16_9FLAO</name>
<organism evidence="1 2">
    <name type="scientific">Flavobacterium supellecticarium</name>
    <dbReference type="NCBI Taxonomy" id="2565924"/>
    <lineage>
        <taxon>Bacteria</taxon>
        <taxon>Pseudomonadati</taxon>
        <taxon>Bacteroidota</taxon>
        <taxon>Flavobacteriia</taxon>
        <taxon>Flavobacteriales</taxon>
        <taxon>Flavobacteriaceae</taxon>
        <taxon>Flavobacterium</taxon>
    </lineage>
</organism>
<evidence type="ECO:0008006" key="3">
    <source>
        <dbReference type="Google" id="ProtNLM"/>
    </source>
</evidence>
<evidence type="ECO:0000313" key="2">
    <source>
        <dbReference type="Proteomes" id="UP000307507"/>
    </source>
</evidence>
<keyword evidence="2" id="KW-1185">Reference proteome</keyword>
<dbReference type="Proteomes" id="UP000307507">
    <property type="component" value="Unassembled WGS sequence"/>
</dbReference>
<gene>
    <name evidence="1" type="ORF">E6C50_14225</name>
</gene>
<dbReference type="OrthoDB" id="1160493at2"/>
<reference evidence="1 2" key="1">
    <citation type="submission" date="2019-04" db="EMBL/GenBank/DDBJ databases">
        <title>Flavobacterium sp. nov. isolated from construction timber.</title>
        <authorList>
            <person name="Lin S.-Y."/>
            <person name="Chang C.-T."/>
            <person name="Young C.-C."/>
        </authorList>
    </citation>
    <scope>NUCLEOTIDE SEQUENCE [LARGE SCALE GENOMIC DNA]</scope>
    <source>
        <strain evidence="1 2">CC-CTC003</strain>
    </source>
</reference>
<dbReference type="RefSeq" id="WP_136403899.1">
    <property type="nucleotide sequence ID" value="NZ_SSNZ01000008.1"/>
</dbReference>
<evidence type="ECO:0000313" key="1">
    <source>
        <dbReference type="EMBL" id="THF48437.1"/>
    </source>
</evidence>
<dbReference type="PROSITE" id="PS51257">
    <property type="entry name" value="PROKAR_LIPOPROTEIN"/>
    <property type="match status" value="1"/>
</dbReference>
<dbReference type="Gene3D" id="2.40.160.60">
    <property type="entry name" value="Outer membrane protein transport protein (OMPP1/FadL/TodX)"/>
    <property type="match status" value="1"/>
</dbReference>
<protein>
    <recommendedName>
        <fullName evidence="3">Alpha-ketoglutarate decarboxylase</fullName>
    </recommendedName>
</protein>